<accession>A0A917MTN8</accession>
<organism evidence="2 3">
    <name type="scientific">Filimonas zeae</name>
    <dbReference type="NCBI Taxonomy" id="1737353"/>
    <lineage>
        <taxon>Bacteria</taxon>
        <taxon>Pseudomonadati</taxon>
        <taxon>Bacteroidota</taxon>
        <taxon>Chitinophagia</taxon>
        <taxon>Chitinophagales</taxon>
        <taxon>Chitinophagaceae</taxon>
        <taxon>Filimonas</taxon>
    </lineage>
</organism>
<keyword evidence="3" id="KW-1185">Reference proteome</keyword>
<reference evidence="2" key="2">
    <citation type="submission" date="2020-09" db="EMBL/GenBank/DDBJ databases">
        <authorList>
            <person name="Sun Q."/>
            <person name="Zhou Y."/>
        </authorList>
    </citation>
    <scope>NUCLEOTIDE SEQUENCE</scope>
    <source>
        <strain evidence="2">CGMCC 1.15290</strain>
    </source>
</reference>
<reference evidence="2" key="1">
    <citation type="journal article" date="2014" name="Int. J. Syst. Evol. Microbiol.">
        <title>Complete genome sequence of Corynebacterium casei LMG S-19264T (=DSM 44701T), isolated from a smear-ripened cheese.</title>
        <authorList>
            <consortium name="US DOE Joint Genome Institute (JGI-PGF)"/>
            <person name="Walter F."/>
            <person name="Albersmeier A."/>
            <person name="Kalinowski J."/>
            <person name="Ruckert C."/>
        </authorList>
    </citation>
    <scope>NUCLEOTIDE SEQUENCE</scope>
    <source>
        <strain evidence="2">CGMCC 1.15290</strain>
    </source>
</reference>
<keyword evidence="1" id="KW-0472">Membrane</keyword>
<dbReference type="Pfam" id="PF06764">
    <property type="entry name" value="DUF1223"/>
    <property type="match status" value="1"/>
</dbReference>
<dbReference type="Proteomes" id="UP000627292">
    <property type="component" value="Unassembled WGS sequence"/>
</dbReference>
<evidence type="ECO:0000313" key="3">
    <source>
        <dbReference type="Proteomes" id="UP000627292"/>
    </source>
</evidence>
<evidence type="ECO:0008006" key="4">
    <source>
        <dbReference type="Google" id="ProtNLM"/>
    </source>
</evidence>
<dbReference type="InterPro" id="IPR036249">
    <property type="entry name" value="Thioredoxin-like_sf"/>
</dbReference>
<name>A0A917MTN8_9BACT</name>
<comment type="caution">
    <text evidence="2">The sequence shown here is derived from an EMBL/GenBank/DDBJ whole genome shotgun (WGS) entry which is preliminary data.</text>
</comment>
<protein>
    <recommendedName>
        <fullName evidence="4">DUF1223 domain-containing protein</fullName>
    </recommendedName>
</protein>
<keyword evidence="1" id="KW-1133">Transmembrane helix</keyword>
<dbReference type="PANTHER" id="PTHR36057">
    <property type="match status" value="1"/>
</dbReference>
<evidence type="ECO:0000313" key="2">
    <source>
        <dbReference type="EMBL" id="GGH63083.1"/>
    </source>
</evidence>
<sequence length="282" mass="30777">MHLNPASGAATFELQNQKYMKPKTIITFVALAALVLITVSFVNKSCASPKQPEVVAGNGIAVLELFTSEGCSSCPAADALLAHVQEAAGDKPVYYLAYHVDYWDRLGWKDIFSSRRNSERQYQYSSYLNAQVYTPQLVINGQTECIGSDAVAVKQAIHEALNQTSGLAVTLQGRQQGQLMHVNYAVTGNAGADRLLVAVVQKQAISQVKRGENGGRTLKHAQIVQQFYDFKIARNNQGTVEVPVPAAFNAQEWEVIGWLQQPQTGAIHAATRVVLNNTVALY</sequence>
<keyword evidence="1" id="KW-0812">Transmembrane</keyword>
<dbReference type="EMBL" id="BMIB01000002">
    <property type="protein sequence ID" value="GGH63083.1"/>
    <property type="molecule type" value="Genomic_DNA"/>
</dbReference>
<dbReference type="AlphaFoldDB" id="A0A917MTN8"/>
<proteinExistence type="predicted"/>
<feature type="transmembrane region" description="Helical" evidence="1">
    <location>
        <begin position="24"/>
        <end position="42"/>
    </location>
</feature>
<dbReference type="InterPro" id="IPR010634">
    <property type="entry name" value="DUF1223"/>
</dbReference>
<evidence type="ECO:0000256" key="1">
    <source>
        <dbReference type="SAM" id="Phobius"/>
    </source>
</evidence>
<dbReference type="SUPFAM" id="SSF52833">
    <property type="entry name" value="Thioredoxin-like"/>
    <property type="match status" value="1"/>
</dbReference>
<gene>
    <name evidence="2" type="ORF">GCM10011379_13580</name>
</gene>
<dbReference type="PANTHER" id="PTHR36057:SF1">
    <property type="entry name" value="LIPOPROTEIN LIPID ATTACHMENT SITE-LIKE PROTEIN, PUTATIVE (DUF1223)-RELATED"/>
    <property type="match status" value="1"/>
</dbReference>